<dbReference type="InterPro" id="IPR024571">
    <property type="entry name" value="ERAP1-like_C_dom"/>
</dbReference>
<dbReference type="InterPro" id="IPR012778">
    <property type="entry name" value="Pept_M1_aminopeptidase"/>
</dbReference>
<reference evidence="17 18" key="4">
    <citation type="journal article" date="2020" name="Sci. Rep.">
        <title>beta-carboline chemical signals induce reveromycin production through a LuxR family regulator in Streptomyces sp. SN-593.</title>
        <authorList>
            <person name="Panthee S."/>
            <person name="Kito N."/>
            <person name="Hayashi T."/>
            <person name="Shimizu T."/>
            <person name="Ishikawa J."/>
            <person name="Hamamoto H."/>
            <person name="Osada H."/>
            <person name="Takahashi S."/>
        </authorList>
    </citation>
    <scope>NUCLEOTIDE SEQUENCE [LARGE SCALE GENOMIC DNA]</scope>
    <source>
        <strain evidence="17 18">SN-593</strain>
    </source>
</reference>
<dbReference type="InterPro" id="IPR001930">
    <property type="entry name" value="Peptidase_M1"/>
</dbReference>
<accession>A0A7U3UUH2</accession>
<keyword evidence="9" id="KW-0378">Hydrolase</keyword>
<reference evidence="17 18" key="2">
    <citation type="journal article" date="2011" name="J. Antibiot.">
        <title>Furaquinocins I and J: novel polyketide isoprenoid hybrid compounds from Streptomyces reveromyceticus SN-593.</title>
        <authorList>
            <person name="Panthee S."/>
            <person name="Takahashi S."/>
            <person name="Takagi H."/>
            <person name="Nogawa T."/>
            <person name="Oowada E."/>
            <person name="Uramoto M."/>
            <person name="Osada H."/>
        </authorList>
    </citation>
    <scope>NUCLEOTIDE SEQUENCE [LARGE SCALE GENOMIC DNA]</scope>
    <source>
        <strain evidence="17 18">SN-593</strain>
    </source>
</reference>
<dbReference type="PRINTS" id="PR00756">
    <property type="entry name" value="ALADIPTASE"/>
</dbReference>
<dbReference type="GO" id="GO:0008270">
    <property type="term" value="F:zinc ion binding"/>
    <property type="evidence" value="ECO:0007669"/>
    <property type="project" value="InterPro"/>
</dbReference>
<dbReference type="GO" id="GO:0070006">
    <property type="term" value="F:metalloaminopeptidase activity"/>
    <property type="evidence" value="ECO:0007669"/>
    <property type="project" value="TreeGrafter"/>
</dbReference>
<dbReference type="GO" id="GO:0005615">
    <property type="term" value="C:extracellular space"/>
    <property type="evidence" value="ECO:0007669"/>
    <property type="project" value="TreeGrafter"/>
</dbReference>
<gene>
    <name evidence="17" type="ORF">RVR_5417</name>
</gene>
<keyword evidence="6 17" id="KW-0031">Aminopeptidase</keyword>
<keyword evidence="10" id="KW-0862">Zinc</keyword>
<dbReference type="InterPro" id="IPR042097">
    <property type="entry name" value="Aminopeptidase_N-like_N_sf"/>
</dbReference>
<evidence type="ECO:0000259" key="15">
    <source>
        <dbReference type="Pfam" id="PF11838"/>
    </source>
</evidence>
<feature type="domain" description="Aminopeptidase N-like N-terminal" evidence="16">
    <location>
        <begin position="101"/>
        <end position="161"/>
    </location>
</feature>
<dbReference type="GO" id="GO:0016285">
    <property type="term" value="F:alanyl aminopeptidase activity"/>
    <property type="evidence" value="ECO:0007669"/>
    <property type="project" value="UniProtKB-EC"/>
</dbReference>
<dbReference type="Gene3D" id="2.60.40.1730">
    <property type="entry name" value="tricorn interacting facor f3 domain"/>
    <property type="match status" value="1"/>
</dbReference>
<evidence type="ECO:0000259" key="14">
    <source>
        <dbReference type="Pfam" id="PF01433"/>
    </source>
</evidence>
<dbReference type="Gene3D" id="1.10.390.10">
    <property type="entry name" value="Neutral Protease Domain 2"/>
    <property type="match status" value="1"/>
</dbReference>
<organism evidence="17 18">
    <name type="scientific">Actinacidiphila reveromycinica</name>
    <dbReference type="NCBI Taxonomy" id="659352"/>
    <lineage>
        <taxon>Bacteria</taxon>
        <taxon>Bacillati</taxon>
        <taxon>Actinomycetota</taxon>
        <taxon>Actinomycetes</taxon>
        <taxon>Kitasatosporales</taxon>
        <taxon>Streptomycetaceae</taxon>
        <taxon>Actinacidiphila</taxon>
    </lineage>
</organism>
<evidence type="ECO:0000256" key="5">
    <source>
        <dbReference type="ARBA" id="ARBA00015611"/>
    </source>
</evidence>
<dbReference type="Pfam" id="PF17900">
    <property type="entry name" value="Peptidase_M1_N"/>
    <property type="match status" value="1"/>
</dbReference>
<dbReference type="InterPro" id="IPR050344">
    <property type="entry name" value="Peptidase_M1_aminopeptidases"/>
</dbReference>
<comment type="similarity">
    <text evidence="3">Belongs to the peptidase M1 family.</text>
</comment>
<evidence type="ECO:0000256" key="3">
    <source>
        <dbReference type="ARBA" id="ARBA00010136"/>
    </source>
</evidence>
<keyword evidence="8" id="KW-0479">Metal-binding</keyword>
<feature type="domain" description="ERAP1-like C-terminal" evidence="15">
    <location>
        <begin position="513"/>
        <end position="823"/>
    </location>
</feature>
<evidence type="ECO:0000256" key="11">
    <source>
        <dbReference type="ARBA" id="ARBA00023049"/>
    </source>
</evidence>
<evidence type="ECO:0000256" key="8">
    <source>
        <dbReference type="ARBA" id="ARBA00022723"/>
    </source>
</evidence>
<evidence type="ECO:0000256" key="6">
    <source>
        <dbReference type="ARBA" id="ARBA00022438"/>
    </source>
</evidence>
<proteinExistence type="inferred from homology"/>
<keyword evidence="7" id="KW-0645">Protease</keyword>
<dbReference type="Pfam" id="PF01433">
    <property type="entry name" value="Peptidase_M1"/>
    <property type="match status" value="1"/>
</dbReference>
<evidence type="ECO:0000313" key="17">
    <source>
        <dbReference type="EMBL" id="BBA98984.1"/>
    </source>
</evidence>
<evidence type="ECO:0000256" key="4">
    <source>
        <dbReference type="ARBA" id="ARBA00012564"/>
    </source>
</evidence>
<dbReference type="InterPro" id="IPR027268">
    <property type="entry name" value="Peptidase_M4/M1_CTD_sf"/>
</dbReference>
<evidence type="ECO:0000256" key="13">
    <source>
        <dbReference type="ARBA" id="ARBA00031533"/>
    </source>
</evidence>
<dbReference type="GO" id="GO:0042277">
    <property type="term" value="F:peptide binding"/>
    <property type="evidence" value="ECO:0007669"/>
    <property type="project" value="TreeGrafter"/>
</dbReference>
<feature type="domain" description="Peptidase M1 membrane alanine aminopeptidase" evidence="14">
    <location>
        <begin position="223"/>
        <end position="435"/>
    </location>
</feature>
<evidence type="ECO:0000259" key="16">
    <source>
        <dbReference type="Pfam" id="PF17900"/>
    </source>
</evidence>
<evidence type="ECO:0000256" key="1">
    <source>
        <dbReference type="ARBA" id="ARBA00000098"/>
    </source>
</evidence>
<protein>
    <recommendedName>
        <fullName evidence="5">Aminopeptidase N</fullName>
        <ecNumber evidence="4">3.4.11.2</ecNumber>
    </recommendedName>
    <alternativeName>
        <fullName evidence="12">Alanine aminopeptidase</fullName>
    </alternativeName>
    <alternativeName>
        <fullName evidence="13">Lysyl aminopeptidase</fullName>
    </alternativeName>
</protein>
<evidence type="ECO:0000256" key="2">
    <source>
        <dbReference type="ARBA" id="ARBA00001947"/>
    </source>
</evidence>
<dbReference type="GO" id="GO:0006508">
    <property type="term" value="P:proteolysis"/>
    <property type="evidence" value="ECO:0007669"/>
    <property type="project" value="UniProtKB-KW"/>
</dbReference>
<name>A0A7U3UUH2_9ACTN</name>
<evidence type="ECO:0000256" key="10">
    <source>
        <dbReference type="ARBA" id="ARBA00022833"/>
    </source>
</evidence>
<dbReference type="GO" id="GO:0005737">
    <property type="term" value="C:cytoplasm"/>
    <property type="evidence" value="ECO:0007669"/>
    <property type="project" value="TreeGrafter"/>
</dbReference>
<dbReference type="CDD" id="cd09602">
    <property type="entry name" value="M1_APN"/>
    <property type="match status" value="1"/>
</dbReference>
<dbReference type="GO" id="GO:0016020">
    <property type="term" value="C:membrane"/>
    <property type="evidence" value="ECO:0007669"/>
    <property type="project" value="TreeGrafter"/>
</dbReference>
<sequence length="830" mass="88847">MSALLRDEAELRARLLDVSSYAVTLDLTRGEEGFRSTAVIRFACAEPGAASFVDIDPGALLRAELNGHPLDPATLDGGRLPLPGLAAANELLVEADMPYSRTAEGLHRFTDPADGEVYVYTACAPDLAAKVFACFDQPDLKAPFTFTVAAPEGWTVAGNGATSRLPDGRWQVGDIGPISSYLTTVVAGPLHVVRAEHDGIPLALYARRSLAAELDREAPELFELTSASLDRLHQLFDVRYPFGGYDQAFLPELNWAAMESPGCVTFEDRMLFRSAPTDAQRALRAVVVCHEMAHMWFGNLVTLGWWDDVWLNESFAEVLGYRIAAEATRYTGAWTLFSARKSWGYDADQRPTTHPVAATGAASVAEALSNFDGISYAKGASALHQLMHRLGDKAFFAGLNTYFARHARGNASLSDFIDALASAAGPQVPEWADTWLRTTGVDVLRVEVEEAADGTVASAALVNDGSRPHRVRVGVHGWDGAALVPGRPLDADVAPGGRTALPELAGAPRPALLLPNDGDLTWARVRLDDRSAATVTASLSAVADESGRAVLWEHLRDLTRGAELPAAAYLDLVAAHLPAESSDSIVASVLDFSRDHVAARYLDPAERPAALVLLGDAAHGVLGRPGAGRGLRIAALRGVIATATGEDRLARLTAWLDGRDQPEGLAFDANLRWAALSRLAAAGAAGEDRIAAELARDPSDTGELGAARARAALPDPAAKERAWQRLFTPGALTTPLLTATAEGFWLSGTPELRQDYVRRYFEQVPAAAEERGDAVAEALGRRLFPATEAHPATLAAARECLARTDLTPTLRRHLADGLDDLHRTLAHHRP</sequence>
<evidence type="ECO:0000256" key="7">
    <source>
        <dbReference type="ARBA" id="ARBA00022670"/>
    </source>
</evidence>
<reference evidence="17 18" key="3">
    <citation type="journal article" date="2011" name="Nat. Chem. Biol.">
        <title>Reveromycin A biosynthesis uses RevG and RevJ for stereospecific spiroacetal formation.</title>
        <authorList>
            <person name="Takahashi S."/>
            <person name="Toyoda A."/>
            <person name="Sekiyama Y."/>
            <person name="Takagi H."/>
            <person name="Nogawa T."/>
            <person name="Uramoto M."/>
            <person name="Suzuki R."/>
            <person name="Koshino H."/>
            <person name="Kumano T."/>
            <person name="Panthee S."/>
            <person name="Dairi T."/>
            <person name="Ishikawa J."/>
            <person name="Ikeda H."/>
            <person name="Sakaki Y."/>
            <person name="Osada H."/>
        </authorList>
    </citation>
    <scope>NUCLEOTIDE SEQUENCE [LARGE SCALE GENOMIC DNA]</scope>
    <source>
        <strain evidence="17 18">SN-593</strain>
    </source>
</reference>
<dbReference type="SUPFAM" id="SSF55486">
    <property type="entry name" value="Metalloproteases ('zincins'), catalytic domain"/>
    <property type="match status" value="1"/>
</dbReference>
<dbReference type="AlphaFoldDB" id="A0A7U3UUH2"/>
<dbReference type="RefSeq" id="WP_202235033.1">
    <property type="nucleotide sequence ID" value="NZ_AP018365.1"/>
</dbReference>
<dbReference type="KEGG" id="arev:RVR_5417"/>
<dbReference type="SUPFAM" id="SSF63737">
    <property type="entry name" value="Leukotriene A4 hydrolase N-terminal domain"/>
    <property type="match status" value="1"/>
</dbReference>
<evidence type="ECO:0000256" key="12">
    <source>
        <dbReference type="ARBA" id="ARBA00029811"/>
    </source>
</evidence>
<evidence type="ECO:0000256" key="9">
    <source>
        <dbReference type="ARBA" id="ARBA00022801"/>
    </source>
</evidence>
<dbReference type="PANTHER" id="PTHR11533:SF174">
    <property type="entry name" value="PUROMYCIN-SENSITIVE AMINOPEPTIDASE-RELATED"/>
    <property type="match status" value="1"/>
</dbReference>
<dbReference type="InterPro" id="IPR014782">
    <property type="entry name" value="Peptidase_M1_dom"/>
</dbReference>
<dbReference type="NCBIfam" id="TIGR02412">
    <property type="entry name" value="pepN_strep_liv"/>
    <property type="match status" value="1"/>
</dbReference>
<dbReference type="InterPro" id="IPR045357">
    <property type="entry name" value="Aminopeptidase_N-like_N"/>
</dbReference>
<dbReference type="PANTHER" id="PTHR11533">
    <property type="entry name" value="PROTEASE M1 ZINC METALLOPROTEASE"/>
    <property type="match status" value="1"/>
</dbReference>
<evidence type="ECO:0000313" key="18">
    <source>
        <dbReference type="Proteomes" id="UP000595703"/>
    </source>
</evidence>
<dbReference type="GO" id="GO:0043171">
    <property type="term" value="P:peptide catabolic process"/>
    <property type="evidence" value="ECO:0007669"/>
    <property type="project" value="TreeGrafter"/>
</dbReference>
<dbReference type="Pfam" id="PF11838">
    <property type="entry name" value="ERAP1_C"/>
    <property type="match status" value="1"/>
</dbReference>
<dbReference type="EMBL" id="AP018365">
    <property type="protein sequence ID" value="BBA98984.1"/>
    <property type="molecule type" value="Genomic_DNA"/>
</dbReference>
<keyword evidence="18" id="KW-1185">Reference proteome</keyword>
<dbReference type="Proteomes" id="UP000595703">
    <property type="component" value="Chromosome"/>
</dbReference>
<dbReference type="EC" id="3.4.11.2" evidence="4"/>
<comment type="catalytic activity">
    <reaction evidence="1">
        <text>Release of an N-terminal amino acid, Xaa-|-Yaa- from a peptide, amide or arylamide. Xaa is preferably Ala, but may be most amino acids including Pro (slow action). When a terminal hydrophobic residue is followed by a prolyl residue, the two may be released as an intact Xaa-Pro dipeptide.</text>
        <dbReference type="EC" id="3.4.11.2"/>
    </reaction>
</comment>
<reference evidence="17 18" key="1">
    <citation type="journal article" date="2010" name="J. Bacteriol.">
        <title>Biochemical characterization of a novel indole prenyltransferase from Streptomyces sp. SN-593.</title>
        <authorList>
            <person name="Takahashi S."/>
            <person name="Takagi H."/>
            <person name="Toyoda A."/>
            <person name="Uramoto M."/>
            <person name="Nogawa T."/>
            <person name="Ueki M."/>
            <person name="Sakaki Y."/>
            <person name="Osada H."/>
        </authorList>
    </citation>
    <scope>NUCLEOTIDE SEQUENCE [LARGE SCALE GENOMIC DNA]</scope>
    <source>
        <strain evidence="17 18">SN-593</strain>
    </source>
</reference>
<keyword evidence="11" id="KW-0482">Metalloprotease</keyword>
<comment type="cofactor">
    <cofactor evidence="2">
        <name>Zn(2+)</name>
        <dbReference type="ChEBI" id="CHEBI:29105"/>
    </cofactor>
</comment>